<accession>A0A5B7EMV0</accession>
<reference evidence="2 3" key="1">
    <citation type="submission" date="2019-05" db="EMBL/GenBank/DDBJ databases">
        <title>Another draft genome of Portunus trituberculatus and its Hox gene families provides insights of decapod evolution.</title>
        <authorList>
            <person name="Jeong J.-H."/>
            <person name="Song I."/>
            <person name="Kim S."/>
            <person name="Choi T."/>
            <person name="Kim D."/>
            <person name="Ryu S."/>
            <person name="Kim W."/>
        </authorList>
    </citation>
    <scope>NUCLEOTIDE SEQUENCE [LARGE SCALE GENOMIC DNA]</scope>
    <source>
        <tissue evidence="2">Muscle</tissue>
    </source>
</reference>
<keyword evidence="1" id="KW-0812">Transmembrane</keyword>
<gene>
    <name evidence="2" type="ORF">E2C01_028936</name>
</gene>
<evidence type="ECO:0000313" key="2">
    <source>
        <dbReference type="EMBL" id="MPC35512.1"/>
    </source>
</evidence>
<comment type="caution">
    <text evidence="2">The sequence shown here is derived from an EMBL/GenBank/DDBJ whole genome shotgun (WGS) entry which is preliminary data.</text>
</comment>
<keyword evidence="3" id="KW-1185">Reference proteome</keyword>
<dbReference type="Proteomes" id="UP000324222">
    <property type="component" value="Unassembled WGS sequence"/>
</dbReference>
<name>A0A5B7EMV0_PORTR</name>
<organism evidence="2 3">
    <name type="scientific">Portunus trituberculatus</name>
    <name type="common">Swimming crab</name>
    <name type="synonym">Neptunus trituberculatus</name>
    <dbReference type="NCBI Taxonomy" id="210409"/>
    <lineage>
        <taxon>Eukaryota</taxon>
        <taxon>Metazoa</taxon>
        <taxon>Ecdysozoa</taxon>
        <taxon>Arthropoda</taxon>
        <taxon>Crustacea</taxon>
        <taxon>Multicrustacea</taxon>
        <taxon>Malacostraca</taxon>
        <taxon>Eumalacostraca</taxon>
        <taxon>Eucarida</taxon>
        <taxon>Decapoda</taxon>
        <taxon>Pleocyemata</taxon>
        <taxon>Brachyura</taxon>
        <taxon>Eubrachyura</taxon>
        <taxon>Portunoidea</taxon>
        <taxon>Portunidae</taxon>
        <taxon>Portuninae</taxon>
        <taxon>Portunus</taxon>
    </lineage>
</organism>
<evidence type="ECO:0000313" key="3">
    <source>
        <dbReference type="Proteomes" id="UP000324222"/>
    </source>
</evidence>
<sequence>MGTAYHTALQEQHCHFTPCPSCKATKRELSEGLGISSVFIPMVALLFPCVCYATHYATLSTALLLP</sequence>
<dbReference type="AlphaFoldDB" id="A0A5B7EMV0"/>
<evidence type="ECO:0000256" key="1">
    <source>
        <dbReference type="SAM" id="Phobius"/>
    </source>
</evidence>
<keyword evidence="1" id="KW-0472">Membrane</keyword>
<feature type="transmembrane region" description="Helical" evidence="1">
    <location>
        <begin position="33"/>
        <end position="57"/>
    </location>
</feature>
<protein>
    <submittedName>
        <fullName evidence="2">Uncharacterized protein</fullName>
    </submittedName>
</protein>
<keyword evidence="1" id="KW-1133">Transmembrane helix</keyword>
<proteinExistence type="predicted"/>
<dbReference type="EMBL" id="VSRR010003294">
    <property type="protein sequence ID" value="MPC35512.1"/>
    <property type="molecule type" value="Genomic_DNA"/>
</dbReference>